<dbReference type="RefSeq" id="WP_258732242.1">
    <property type="nucleotide sequence ID" value="NZ_JANTHZ010000002.1"/>
</dbReference>
<evidence type="ECO:0000313" key="2">
    <source>
        <dbReference type="EMBL" id="MCS0495197.1"/>
    </source>
</evidence>
<feature type="transmembrane region" description="Helical" evidence="1">
    <location>
        <begin position="161"/>
        <end position="183"/>
    </location>
</feature>
<sequence length="325" mass="33977">MWDFSFAASFRLVLRTWPFVLLRLVVYAAICTGFAVSVGLGAGIGWSVGHLFAGDGPSTGAMIGALGGFGLVWAILWWARQYLVYIVKAGHVAALDALLHGKELPTGSDQIAYATAAVNARFLAVNVLFGIDLLIRGVVRALVGMLNLLTGWIPGMRALNAFVNAVLKIALGLVDEIILAYIIRREGTEPAEAARDGLVLYAQNAGAMARNAVWIALMEYALAAVILLILLGPALGLAILLPGGLSGFGVVFAFIAAWALKAALIEPLSIASLLQAYDIAIDGQTPDPAWTARLDGASSAFRDLAARTAGPRGAEGPLSARGQAG</sequence>
<evidence type="ECO:0000313" key="3">
    <source>
        <dbReference type="Proteomes" id="UP001151088"/>
    </source>
</evidence>
<protein>
    <submittedName>
        <fullName evidence="2">Uncharacterized protein</fullName>
    </submittedName>
</protein>
<dbReference type="EMBL" id="JANTHZ010000002">
    <property type="protein sequence ID" value="MCS0495197.1"/>
    <property type="molecule type" value="Genomic_DNA"/>
</dbReference>
<evidence type="ECO:0000256" key="1">
    <source>
        <dbReference type="SAM" id="Phobius"/>
    </source>
</evidence>
<dbReference type="Proteomes" id="UP001151088">
    <property type="component" value="Unassembled WGS sequence"/>
</dbReference>
<feature type="transmembrane region" description="Helical" evidence="1">
    <location>
        <begin position="212"/>
        <end position="231"/>
    </location>
</feature>
<keyword evidence="1" id="KW-1133">Transmembrane helix</keyword>
<keyword evidence="1" id="KW-0472">Membrane</keyword>
<organism evidence="2 3">
    <name type="scientific">Ancylobacter mangrovi</name>
    <dbReference type="NCBI Taxonomy" id="2972472"/>
    <lineage>
        <taxon>Bacteria</taxon>
        <taxon>Pseudomonadati</taxon>
        <taxon>Pseudomonadota</taxon>
        <taxon>Alphaproteobacteria</taxon>
        <taxon>Hyphomicrobiales</taxon>
        <taxon>Xanthobacteraceae</taxon>
        <taxon>Ancylobacter</taxon>
    </lineage>
</organism>
<feature type="transmembrane region" description="Helical" evidence="1">
    <location>
        <begin position="20"/>
        <end position="48"/>
    </location>
</feature>
<feature type="transmembrane region" description="Helical" evidence="1">
    <location>
        <begin position="237"/>
        <end position="260"/>
    </location>
</feature>
<comment type="caution">
    <text evidence="2">The sequence shown here is derived from an EMBL/GenBank/DDBJ whole genome shotgun (WGS) entry which is preliminary data.</text>
</comment>
<keyword evidence="3" id="KW-1185">Reference proteome</keyword>
<dbReference type="AlphaFoldDB" id="A0A9X2PGX5"/>
<accession>A0A9X2PGX5</accession>
<keyword evidence="1" id="KW-0812">Transmembrane</keyword>
<feature type="transmembrane region" description="Helical" evidence="1">
    <location>
        <begin position="60"/>
        <end position="79"/>
    </location>
</feature>
<gene>
    <name evidence="2" type="ORF">NVS89_08815</name>
</gene>
<reference evidence="2" key="1">
    <citation type="submission" date="2022-08" db="EMBL/GenBank/DDBJ databases">
        <authorList>
            <person name="Li F."/>
        </authorList>
    </citation>
    <scope>NUCLEOTIDE SEQUENCE</scope>
    <source>
        <strain evidence="2">MQZ15Z-1</strain>
    </source>
</reference>
<proteinExistence type="predicted"/>
<name>A0A9X2PGX5_9HYPH</name>